<dbReference type="Proteomes" id="UP000314294">
    <property type="component" value="Unassembled WGS sequence"/>
</dbReference>
<accession>A0A4Z2JCR0</accession>
<evidence type="ECO:0000313" key="2">
    <source>
        <dbReference type="EMBL" id="TNN87999.1"/>
    </source>
</evidence>
<comment type="caution">
    <text evidence="2">The sequence shown here is derived from an EMBL/GenBank/DDBJ whole genome shotgun (WGS) entry which is preliminary data.</text>
</comment>
<gene>
    <name evidence="2" type="ORF">EYF80_001580</name>
</gene>
<dbReference type="AlphaFoldDB" id="A0A4Z2JCR0"/>
<evidence type="ECO:0000256" key="1">
    <source>
        <dbReference type="SAM" id="MobiDB-lite"/>
    </source>
</evidence>
<evidence type="ECO:0000313" key="3">
    <source>
        <dbReference type="Proteomes" id="UP000314294"/>
    </source>
</evidence>
<organism evidence="2 3">
    <name type="scientific">Liparis tanakae</name>
    <name type="common">Tanaka's snailfish</name>
    <dbReference type="NCBI Taxonomy" id="230148"/>
    <lineage>
        <taxon>Eukaryota</taxon>
        <taxon>Metazoa</taxon>
        <taxon>Chordata</taxon>
        <taxon>Craniata</taxon>
        <taxon>Vertebrata</taxon>
        <taxon>Euteleostomi</taxon>
        <taxon>Actinopterygii</taxon>
        <taxon>Neopterygii</taxon>
        <taxon>Teleostei</taxon>
        <taxon>Neoteleostei</taxon>
        <taxon>Acanthomorphata</taxon>
        <taxon>Eupercaria</taxon>
        <taxon>Perciformes</taxon>
        <taxon>Cottioidei</taxon>
        <taxon>Cottales</taxon>
        <taxon>Liparidae</taxon>
        <taxon>Liparis</taxon>
    </lineage>
</organism>
<dbReference type="EMBL" id="SRLO01000007">
    <property type="protein sequence ID" value="TNN87999.1"/>
    <property type="molecule type" value="Genomic_DNA"/>
</dbReference>
<proteinExistence type="predicted"/>
<reference evidence="2 3" key="1">
    <citation type="submission" date="2019-03" db="EMBL/GenBank/DDBJ databases">
        <title>First draft genome of Liparis tanakae, snailfish: a comprehensive survey of snailfish specific genes.</title>
        <authorList>
            <person name="Kim W."/>
            <person name="Song I."/>
            <person name="Jeong J.-H."/>
            <person name="Kim D."/>
            <person name="Kim S."/>
            <person name="Ryu S."/>
            <person name="Song J.Y."/>
            <person name="Lee S.K."/>
        </authorList>
    </citation>
    <scope>NUCLEOTIDE SEQUENCE [LARGE SCALE GENOMIC DNA]</scope>
    <source>
        <tissue evidence="2">Muscle</tissue>
    </source>
</reference>
<keyword evidence="3" id="KW-1185">Reference proteome</keyword>
<protein>
    <submittedName>
        <fullName evidence="2">Uncharacterized protein</fullName>
    </submittedName>
</protein>
<name>A0A4Z2JCR0_9TELE</name>
<sequence>MSSSSGSYSILGFTNSGVKADDEEEERVEVPGTDEGVLAKIVNQKSPEVSAPSKQHVPMGLEDPAFNQDAAVAEEVPLALLIELQQQLGQIDPQSKKKIDVVMAASRFGTSLIPWVGRCETHGWHRGPQQHPSGSLRSALPAHNSHLGRHFPRLRQHTTVAARATERA</sequence>
<feature type="region of interest" description="Disordered" evidence="1">
    <location>
        <begin position="1"/>
        <end position="34"/>
    </location>
</feature>